<feature type="region of interest" description="Disordered" evidence="1">
    <location>
        <begin position="1"/>
        <end position="20"/>
    </location>
</feature>
<feature type="compositionally biased region" description="Acidic residues" evidence="1">
    <location>
        <begin position="87"/>
        <end position="102"/>
    </location>
</feature>
<feature type="region of interest" description="Disordered" evidence="1">
    <location>
        <begin position="25"/>
        <end position="75"/>
    </location>
</feature>
<gene>
    <name evidence="2" type="ORF">P879_09117</name>
</gene>
<feature type="compositionally biased region" description="Low complexity" evidence="1">
    <location>
        <begin position="34"/>
        <end position="45"/>
    </location>
</feature>
<feature type="region of interest" description="Disordered" evidence="1">
    <location>
        <begin position="87"/>
        <end position="142"/>
    </location>
</feature>
<evidence type="ECO:0000313" key="2">
    <source>
        <dbReference type="EMBL" id="KAF8560685.1"/>
    </source>
</evidence>
<keyword evidence="3" id="KW-1185">Reference proteome</keyword>
<evidence type="ECO:0000256" key="1">
    <source>
        <dbReference type="SAM" id="MobiDB-lite"/>
    </source>
</evidence>
<dbReference type="EMBL" id="JTDF01022306">
    <property type="protein sequence ID" value="KAF8560685.1"/>
    <property type="molecule type" value="Genomic_DNA"/>
</dbReference>
<protein>
    <recommendedName>
        <fullName evidence="4">SAP30-binding protein</fullName>
    </recommendedName>
</protein>
<dbReference type="Proteomes" id="UP000699462">
    <property type="component" value="Unassembled WGS sequence"/>
</dbReference>
<reference evidence="2 3" key="1">
    <citation type="submission" date="2019-07" db="EMBL/GenBank/DDBJ databases">
        <title>Annotation for the trematode Paragonimus westermani.</title>
        <authorList>
            <person name="Choi Y.-J."/>
        </authorList>
    </citation>
    <scope>NUCLEOTIDE SEQUENCE [LARGE SCALE GENOMIC DNA]</scope>
    <source>
        <strain evidence="2">180907_Pwestermani</strain>
    </source>
</reference>
<dbReference type="PANTHER" id="PTHR13464:SF0">
    <property type="entry name" value="SAP30-BINDING PROTEIN"/>
    <property type="match status" value="1"/>
</dbReference>
<proteinExistence type="predicted"/>
<accession>A0A8T0CYI0</accession>
<feature type="region of interest" description="Disordered" evidence="1">
    <location>
        <begin position="346"/>
        <end position="398"/>
    </location>
</feature>
<dbReference type="GO" id="GO:0005634">
    <property type="term" value="C:nucleus"/>
    <property type="evidence" value="ECO:0007669"/>
    <property type="project" value="TreeGrafter"/>
</dbReference>
<comment type="caution">
    <text evidence="2">The sequence shown here is derived from an EMBL/GenBank/DDBJ whole genome shotgun (WGS) entry which is preliminary data.</text>
</comment>
<dbReference type="PANTHER" id="PTHR13464">
    <property type="entry name" value="TRANSCRIPTIONAL REGULATOR PROTEIN HCNGP"/>
    <property type="match status" value="1"/>
</dbReference>
<sequence length="398" mass="44276">MSKSTEETVFDNEEYDAQVLQPFYTSDDEREFSPSRSTTKQSSSKVFREKDRVSVTTGQPSDITGAPDIPSKKPRLAVSASLVSYAIDEDEEDVTAPTDDEESPHASETESGKNIPELVRYSMDAESMLNSSSPNAEPDKLPFDNFGEAPTILSSDLRGPIHVPSQEQLLAAKQTESQTDVTNQSPKNVAETPLDRTEIKRLLEDVKLPPEPQGHCPMKLQEKVDREVHRMRLEIDYDPNRVIQDNKAFRNPSIYEKLISFLNIDEKGTNFPPEIYNPYRWMPQSYYDELAKVQNREIDRLTKLQKEQKKTESNQPINSAKTSVNAASVGLPKVGSQPVLNTISGGSVATGFTEPKKRSKWDAGIPENATTTTTTGQTNQDAVKPTSVIPVGSLVKQN</sequence>
<dbReference type="OrthoDB" id="1714508at2759"/>
<organism evidence="2 3">
    <name type="scientific">Paragonimus westermani</name>
    <dbReference type="NCBI Taxonomy" id="34504"/>
    <lineage>
        <taxon>Eukaryota</taxon>
        <taxon>Metazoa</taxon>
        <taxon>Spiralia</taxon>
        <taxon>Lophotrochozoa</taxon>
        <taxon>Platyhelminthes</taxon>
        <taxon>Trematoda</taxon>
        <taxon>Digenea</taxon>
        <taxon>Plagiorchiida</taxon>
        <taxon>Troglotremata</taxon>
        <taxon>Troglotrematidae</taxon>
        <taxon>Paragonimus</taxon>
    </lineage>
</organism>
<dbReference type="InterPro" id="IPR012479">
    <property type="entry name" value="SAP30BP"/>
</dbReference>
<dbReference type="AlphaFoldDB" id="A0A8T0CYI0"/>
<dbReference type="GO" id="GO:0006355">
    <property type="term" value="P:regulation of DNA-templated transcription"/>
    <property type="evidence" value="ECO:0007669"/>
    <property type="project" value="InterPro"/>
</dbReference>
<evidence type="ECO:0000313" key="3">
    <source>
        <dbReference type="Proteomes" id="UP000699462"/>
    </source>
</evidence>
<name>A0A8T0CYI0_9TREM</name>
<evidence type="ECO:0008006" key="4">
    <source>
        <dbReference type="Google" id="ProtNLM"/>
    </source>
</evidence>
<dbReference type="Pfam" id="PF07818">
    <property type="entry name" value="HCNGP"/>
    <property type="match status" value="1"/>
</dbReference>